<evidence type="ECO:0000313" key="3">
    <source>
        <dbReference type="Proteomes" id="UP000467637"/>
    </source>
</evidence>
<evidence type="ECO:0000259" key="1">
    <source>
        <dbReference type="Pfam" id="PF06527"/>
    </source>
</evidence>
<organism evidence="2 3">
    <name type="scientific">Paenibacillus anseongense</name>
    <dbReference type="NCBI Taxonomy" id="2682845"/>
    <lineage>
        <taxon>Bacteria</taxon>
        <taxon>Bacillati</taxon>
        <taxon>Bacillota</taxon>
        <taxon>Bacilli</taxon>
        <taxon>Bacillales</taxon>
        <taxon>Paenibacillaceae</taxon>
        <taxon>Paenibacillus</taxon>
    </lineage>
</organism>
<gene>
    <name evidence="2" type="ORF">GON05_21850</name>
</gene>
<sequence>MTKMNVIPEVKSGESLASYIYRLAEANFYVSMESLLSEWKMRVRQLEKNVFTDSVLEIIMGITGVEKNSIRQMSSQYFRCQFGDGFYKKYVIRNQHKYCPECLSQHAYHKHDWMLEPVTICLDHELLLLDACQGCQSKITLRGLMTGACEGCGFYFSAANKEKISDPFLVESQKILQNQLLNNEIIKKGALKGLDIVGFLKLARSCSYFLQGNLSFVGKPIVIEPFYKKNVTLNNEMSCYKYGNVYWIFIDFPINIKKVKKNFDQLPNRYKHAKLQMAKKISSNSDCSVLLGKIYELLDKPTKARVKQTKKIIPVLKKQRKQKQACAAKDNVVITNDLVDQDCITREEACSILGIIGKEQMNRIIDSGFLILRKYPKGRWFLSKNEVVNFLEKYTGEYKSFDNGITFYGALKKYSQSGLSMVRLLSFIRESKLEPFRIKKGGNFTDVIFQSCELKRCMNDFYKIKYERKGYTKSELLKLLRMDFFTIDALEKRGVIKASFEKSKLGNRKIKMYDKKTIEDFQKRYIDLKQAAALFNVTILHLRKLIWSGVLHEALPGITKKYIVDVNETRALLVSS</sequence>
<evidence type="ECO:0000313" key="2">
    <source>
        <dbReference type="EMBL" id="MVQ37266.1"/>
    </source>
</evidence>
<comment type="caution">
    <text evidence="2">The sequence shown here is derived from an EMBL/GenBank/DDBJ whole genome shotgun (WGS) entry which is preliminary data.</text>
</comment>
<name>A0ABW9UE50_9BACL</name>
<keyword evidence="3" id="KW-1185">Reference proteome</keyword>
<dbReference type="Proteomes" id="UP000467637">
    <property type="component" value="Unassembled WGS sequence"/>
</dbReference>
<reference evidence="2 3" key="1">
    <citation type="submission" date="2019-12" db="EMBL/GenBank/DDBJ databases">
        <authorList>
            <person name="Huq M.A."/>
        </authorList>
    </citation>
    <scope>NUCLEOTIDE SEQUENCE [LARGE SCALE GENOMIC DNA]</scope>
    <source>
        <strain evidence="2 3">MAH-34</strain>
    </source>
</reference>
<dbReference type="EMBL" id="WSEM01000016">
    <property type="protein sequence ID" value="MVQ37266.1"/>
    <property type="molecule type" value="Genomic_DNA"/>
</dbReference>
<dbReference type="InterPro" id="IPR009492">
    <property type="entry name" value="TniQ"/>
</dbReference>
<dbReference type="Pfam" id="PF06527">
    <property type="entry name" value="TniQ"/>
    <property type="match status" value="1"/>
</dbReference>
<accession>A0ABW9UE50</accession>
<feature type="domain" description="TniQ" evidence="1">
    <location>
        <begin position="8"/>
        <end position="128"/>
    </location>
</feature>
<proteinExistence type="predicted"/>
<protein>
    <recommendedName>
        <fullName evidence="1">TniQ domain-containing protein</fullName>
    </recommendedName>
</protein>